<organism evidence="2 3">
    <name type="scientific">Streptomyces melanogenes</name>
    <dbReference type="NCBI Taxonomy" id="67326"/>
    <lineage>
        <taxon>Bacteria</taxon>
        <taxon>Bacillati</taxon>
        <taxon>Actinomycetota</taxon>
        <taxon>Actinomycetes</taxon>
        <taxon>Kitasatosporales</taxon>
        <taxon>Streptomycetaceae</taxon>
        <taxon>Streptomyces</taxon>
    </lineage>
</organism>
<accession>A0ABZ1XHD4</accession>
<keyword evidence="3" id="KW-1185">Reference proteome</keyword>
<feature type="region of interest" description="Disordered" evidence="1">
    <location>
        <begin position="151"/>
        <end position="194"/>
    </location>
</feature>
<evidence type="ECO:0000313" key="3">
    <source>
        <dbReference type="Proteomes" id="UP001432060"/>
    </source>
</evidence>
<name>A0ABZ1XHD4_9ACTN</name>
<proteinExistence type="predicted"/>
<dbReference type="RefSeq" id="WP_329398244.1">
    <property type="nucleotide sequence ID" value="NZ_CP109019.1"/>
</dbReference>
<sequence length="489" mass="53310">MTERPPQRTPNRQLAALIAEAGFSNAGLARRVDQLGLEHGLDLRYDKTSVTRWLRGQQPRGTTPALIAEVFTRRLGRRLSAQDLGLDACAPVYAGLEFAATPEEAVDIVSGLWRKDSGSHIELRKIAFTPAGLVVPSRDWLIGRADERVGHGDPSPRFAGEAAAAGPPRIPSQGRPAVPRQRSSDRGPGQRVTSGDIAALRSVGELFRTLDHAYGGGHARQALVRYLEHEAEPMLRGSYGENIGRRLFAAAADLTRLAGWTSYDIAAHGLAQRYFVQALRLAQAAGDRAYGSYVLVTMSRQAVYLGHGREAVQLARVAQQGVGSSAPPVVQALLHSVEARGHGVLGEIRACTASLVRAERAMEAARPGDDVPHWARFFDDAQLADEFGHCHRDLQQYRAAAQHAERSLQLRAPAYARSRLFCRVVLACARLGLGELDQACALAAEAAQQASEMRSVRATEYVRDFERRLEPYRDAAAVRTYRDRVAALG</sequence>
<evidence type="ECO:0000313" key="2">
    <source>
        <dbReference type="EMBL" id="WUT82945.1"/>
    </source>
</evidence>
<dbReference type="EMBL" id="CP109019">
    <property type="protein sequence ID" value="WUT82945.1"/>
    <property type="molecule type" value="Genomic_DNA"/>
</dbReference>
<reference evidence="2" key="1">
    <citation type="submission" date="2022-10" db="EMBL/GenBank/DDBJ databases">
        <title>The complete genomes of actinobacterial strains from the NBC collection.</title>
        <authorList>
            <person name="Joergensen T.S."/>
            <person name="Alvarez Arevalo M."/>
            <person name="Sterndorff E.B."/>
            <person name="Faurdal D."/>
            <person name="Vuksanovic O."/>
            <person name="Mourched A.-S."/>
            <person name="Charusanti P."/>
            <person name="Shaw S."/>
            <person name="Blin K."/>
            <person name="Weber T."/>
        </authorList>
    </citation>
    <scope>NUCLEOTIDE SEQUENCE</scope>
    <source>
        <strain evidence="2">NBC_00668</strain>
    </source>
</reference>
<dbReference type="Proteomes" id="UP001432060">
    <property type="component" value="Chromosome"/>
</dbReference>
<protein>
    <submittedName>
        <fullName evidence="2">Regulator</fullName>
    </submittedName>
</protein>
<gene>
    <name evidence="2" type="ORF">OG515_12390</name>
</gene>
<evidence type="ECO:0000256" key="1">
    <source>
        <dbReference type="SAM" id="MobiDB-lite"/>
    </source>
</evidence>